<reference evidence="2" key="1">
    <citation type="journal article" date="2019" name="Database">
        <title>The radish genome database (RadishGD): an integrated information resource for radish genomics.</title>
        <authorList>
            <person name="Yu H.J."/>
            <person name="Baek S."/>
            <person name="Lee Y.J."/>
            <person name="Cho A."/>
            <person name="Mun J.H."/>
        </authorList>
    </citation>
    <scope>NUCLEOTIDE SEQUENCE [LARGE SCALE GENOMIC DNA]</scope>
    <source>
        <strain evidence="2">cv. WK10039</strain>
    </source>
</reference>
<name>A0A6J0NUK3_RAPSA</name>
<evidence type="ECO:0000313" key="2">
    <source>
        <dbReference type="Proteomes" id="UP000504610"/>
    </source>
</evidence>
<accession>A0A6J0NUK3</accession>
<feature type="domain" description="Reverse transcriptase" evidence="1">
    <location>
        <begin position="1"/>
        <end position="177"/>
    </location>
</feature>
<dbReference type="PROSITE" id="PS50878">
    <property type="entry name" value="RT_POL"/>
    <property type="match status" value="1"/>
</dbReference>
<evidence type="ECO:0000259" key="1">
    <source>
        <dbReference type="PROSITE" id="PS50878"/>
    </source>
</evidence>
<sequence>MATELVKDYHKDSVTSRSAIKLDISKVFDTVSWDLIDATLRAMNYPNMFVSWIMRLIDTAAYSVSVNGELEGNVLSKLLNKAVSNGEIGYHPHCKEVNLSHFSFADDIVVFTNGSPESLRSTLDVFDKFARLLVLRINIANSTEFAAGKGKATLENAALWPLHICVANQESWFAPNYKDYV</sequence>
<evidence type="ECO:0000313" key="3">
    <source>
        <dbReference type="RefSeq" id="XP_018487816.1"/>
    </source>
</evidence>
<protein>
    <submittedName>
        <fullName evidence="3">Uncharacterized protein LOC108858373</fullName>
    </submittedName>
</protein>
<dbReference type="Pfam" id="PF00078">
    <property type="entry name" value="RVT_1"/>
    <property type="match status" value="1"/>
</dbReference>
<dbReference type="AlphaFoldDB" id="A0A6J0NUK3"/>
<proteinExistence type="predicted"/>
<reference evidence="3" key="2">
    <citation type="submission" date="2025-08" db="UniProtKB">
        <authorList>
            <consortium name="RefSeq"/>
        </authorList>
    </citation>
    <scope>IDENTIFICATION</scope>
    <source>
        <tissue evidence="3">Leaf</tissue>
    </source>
</reference>
<keyword evidence="2" id="KW-1185">Reference proteome</keyword>
<dbReference type="KEGG" id="rsz:108858373"/>
<dbReference type="Proteomes" id="UP000504610">
    <property type="component" value="Chromosome 5"/>
</dbReference>
<dbReference type="OrthoDB" id="1113587at2759"/>
<gene>
    <name evidence="3" type="primary">LOC108858373</name>
</gene>
<organism evidence="2 3">
    <name type="scientific">Raphanus sativus</name>
    <name type="common">Radish</name>
    <name type="synonym">Raphanus raphanistrum var. sativus</name>
    <dbReference type="NCBI Taxonomy" id="3726"/>
    <lineage>
        <taxon>Eukaryota</taxon>
        <taxon>Viridiplantae</taxon>
        <taxon>Streptophyta</taxon>
        <taxon>Embryophyta</taxon>
        <taxon>Tracheophyta</taxon>
        <taxon>Spermatophyta</taxon>
        <taxon>Magnoliopsida</taxon>
        <taxon>eudicotyledons</taxon>
        <taxon>Gunneridae</taxon>
        <taxon>Pentapetalae</taxon>
        <taxon>rosids</taxon>
        <taxon>malvids</taxon>
        <taxon>Brassicales</taxon>
        <taxon>Brassicaceae</taxon>
        <taxon>Brassiceae</taxon>
        <taxon>Raphanus</taxon>
    </lineage>
</organism>
<dbReference type="RefSeq" id="XP_018487816.1">
    <property type="nucleotide sequence ID" value="XM_018632314.1"/>
</dbReference>
<dbReference type="GeneID" id="108858373"/>
<dbReference type="InterPro" id="IPR000477">
    <property type="entry name" value="RT_dom"/>
</dbReference>